<evidence type="ECO:0000313" key="1">
    <source>
        <dbReference type="EnsemblMetazoa" id="GAUT051281-PA"/>
    </source>
</evidence>
<dbReference type="Proteomes" id="UP000078200">
    <property type="component" value="Unassembled WGS sequence"/>
</dbReference>
<dbReference type="AlphaFoldDB" id="A0A1A9VY08"/>
<reference evidence="1" key="1">
    <citation type="submission" date="2020-05" db="UniProtKB">
        <authorList>
            <consortium name="EnsemblMetazoa"/>
        </authorList>
    </citation>
    <scope>IDENTIFICATION</scope>
    <source>
        <strain evidence="1">TTRI</strain>
    </source>
</reference>
<organism evidence="1 2">
    <name type="scientific">Glossina austeni</name>
    <name type="common">Savannah tsetse fly</name>
    <dbReference type="NCBI Taxonomy" id="7395"/>
    <lineage>
        <taxon>Eukaryota</taxon>
        <taxon>Metazoa</taxon>
        <taxon>Ecdysozoa</taxon>
        <taxon>Arthropoda</taxon>
        <taxon>Hexapoda</taxon>
        <taxon>Insecta</taxon>
        <taxon>Pterygota</taxon>
        <taxon>Neoptera</taxon>
        <taxon>Endopterygota</taxon>
        <taxon>Diptera</taxon>
        <taxon>Brachycera</taxon>
        <taxon>Muscomorpha</taxon>
        <taxon>Hippoboscoidea</taxon>
        <taxon>Glossinidae</taxon>
        <taxon>Glossina</taxon>
    </lineage>
</organism>
<proteinExistence type="predicted"/>
<name>A0A1A9VY08_GLOAU</name>
<dbReference type="EnsemblMetazoa" id="GAUT051281-RA">
    <property type="protein sequence ID" value="GAUT051281-PA"/>
    <property type="gene ID" value="GAUT051281"/>
</dbReference>
<accession>A0A1A9VY08</accession>
<protein>
    <submittedName>
        <fullName evidence="1">Uncharacterized protein</fullName>
    </submittedName>
</protein>
<sequence length="126" mass="14435">MKWKLHKTTDEKFVTFVTYDDGATLRLKDCKKIERRLLNKQKNMLIAREKAAGDLQIRTEDEIVVIIEGVLGHVPCAFTAYAILTRSVTVTARKPNDLIDFFLEHHLIYKFSNGVATTQMQVTLVP</sequence>
<keyword evidence="2" id="KW-1185">Reference proteome</keyword>
<evidence type="ECO:0000313" key="2">
    <source>
        <dbReference type="Proteomes" id="UP000078200"/>
    </source>
</evidence>
<dbReference type="VEuPathDB" id="VectorBase:GAUT051281"/>